<feature type="transmembrane region" description="Helical" evidence="8">
    <location>
        <begin position="227"/>
        <end position="246"/>
    </location>
</feature>
<comment type="similarity">
    <text evidence="2 8">Belongs to the 4-toluene sulfonate uptake permease (TSUP) (TC 2.A.102) family.</text>
</comment>
<dbReference type="AlphaFoldDB" id="A0A1I2G759"/>
<evidence type="ECO:0000256" key="5">
    <source>
        <dbReference type="ARBA" id="ARBA00022692"/>
    </source>
</evidence>
<feature type="transmembrane region" description="Helical" evidence="8">
    <location>
        <begin position="140"/>
        <end position="163"/>
    </location>
</feature>
<dbReference type="Proteomes" id="UP000199119">
    <property type="component" value="Unassembled WGS sequence"/>
</dbReference>
<keyword evidence="6 8" id="KW-1133">Transmembrane helix</keyword>
<evidence type="ECO:0000256" key="3">
    <source>
        <dbReference type="ARBA" id="ARBA00022448"/>
    </source>
</evidence>
<dbReference type="Pfam" id="PF01925">
    <property type="entry name" value="TauE"/>
    <property type="match status" value="1"/>
</dbReference>
<accession>A0A1I2G759</accession>
<evidence type="ECO:0000256" key="1">
    <source>
        <dbReference type="ARBA" id="ARBA00004651"/>
    </source>
</evidence>
<comment type="subcellular location">
    <subcellularLocation>
        <location evidence="1 8">Cell membrane</location>
        <topology evidence="1 8">Multi-pass membrane protein</topology>
    </subcellularLocation>
</comment>
<keyword evidence="4 8" id="KW-1003">Cell membrane</keyword>
<keyword evidence="7 8" id="KW-0472">Membrane</keyword>
<protein>
    <recommendedName>
        <fullName evidence="8">Probable membrane transporter protein</fullName>
    </recommendedName>
</protein>
<reference evidence="10" key="1">
    <citation type="submission" date="2016-10" db="EMBL/GenBank/DDBJ databases">
        <authorList>
            <person name="Varghese N."/>
            <person name="Submissions S."/>
        </authorList>
    </citation>
    <scope>NUCLEOTIDE SEQUENCE [LARGE SCALE GENOMIC DNA]</scope>
    <source>
        <strain evidence="10">DSM 27981</strain>
    </source>
</reference>
<feature type="transmembrane region" description="Helical" evidence="8">
    <location>
        <begin position="102"/>
        <end position="120"/>
    </location>
</feature>
<evidence type="ECO:0000313" key="9">
    <source>
        <dbReference type="EMBL" id="SFF12993.1"/>
    </source>
</evidence>
<dbReference type="EMBL" id="FONX01000013">
    <property type="protein sequence ID" value="SFF12993.1"/>
    <property type="molecule type" value="Genomic_DNA"/>
</dbReference>
<dbReference type="InterPro" id="IPR002781">
    <property type="entry name" value="TM_pro_TauE-like"/>
</dbReference>
<organism evidence="9 10">
    <name type="scientific">Paracidovorax wautersii</name>
    <dbReference type="NCBI Taxonomy" id="1177982"/>
    <lineage>
        <taxon>Bacteria</taxon>
        <taxon>Pseudomonadati</taxon>
        <taxon>Pseudomonadota</taxon>
        <taxon>Betaproteobacteria</taxon>
        <taxon>Burkholderiales</taxon>
        <taxon>Comamonadaceae</taxon>
        <taxon>Paracidovorax</taxon>
    </lineage>
</organism>
<evidence type="ECO:0000256" key="4">
    <source>
        <dbReference type="ARBA" id="ARBA00022475"/>
    </source>
</evidence>
<name>A0A1I2G759_9BURK</name>
<sequence length="248" mass="25049">MLEIALLPAAAFLAGALNAVAGGGSFLTLPALVFAGVPPVAANATGTVALLPGYIASAWAQREDTAAPPGLTLGRLMALSLIGGAGGAALLLATPDATFRSIVPWLLLAATALFACGPWLRQRWARGDAPSPIKATLGVLAVSAYGGYFNGGLGILLLALFRLLGQSHLNAMNGLKNCVSALLTSMAVLIYAAGGAVQWPYALAMALAATVGGYVGGRVARLLPAAVLRWCIVTTGLVMAGLFFAAQH</sequence>
<feature type="transmembrane region" description="Helical" evidence="8">
    <location>
        <begin position="175"/>
        <end position="193"/>
    </location>
</feature>
<gene>
    <name evidence="9" type="ORF">SAMN04489711_113136</name>
</gene>
<dbReference type="InterPro" id="IPR052017">
    <property type="entry name" value="TSUP"/>
</dbReference>
<evidence type="ECO:0000256" key="6">
    <source>
        <dbReference type="ARBA" id="ARBA00022989"/>
    </source>
</evidence>
<dbReference type="RefSeq" id="WP_092940688.1">
    <property type="nucleotide sequence ID" value="NZ_FONX01000013.1"/>
</dbReference>
<proteinExistence type="inferred from homology"/>
<evidence type="ECO:0000256" key="2">
    <source>
        <dbReference type="ARBA" id="ARBA00009142"/>
    </source>
</evidence>
<dbReference type="PANTHER" id="PTHR30269:SF0">
    <property type="entry name" value="MEMBRANE TRANSPORTER PROTEIN YFCA-RELATED"/>
    <property type="match status" value="1"/>
</dbReference>
<dbReference type="PANTHER" id="PTHR30269">
    <property type="entry name" value="TRANSMEMBRANE PROTEIN YFCA"/>
    <property type="match status" value="1"/>
</dbReference>
<evidence type="ECO:0000313" key="10">
    <source>
        <dbReference type="Proteomes" id="UP000199119"/>
    </source>
</evidence>
<keyword evidence="3" id="KW-0813">Transport</keyword>
<dbReference type="STRING" id="1177982.SAMN04489711_113136"/>
<dbReference type="OrthoDB" id="9807082at2"/>
<dbReference type="GO" id="GO:0005886">
    <property type="term" value="C:plasma membrane"/>
    <property type="evidence" value="ECO:0007669"/>
    <property type="project" value="UniProtKB-SubCell"/>
</dbReference>
<evidence type="ECO:0000256" key="8">
    <source>
        <dbReference type="RuleBase" id="RU363041"/>
    </source>
</evidence>
<feature type="transmembrane region" description="Helical" evidence="8">
    <location>
        <begin position="199"/>
        <end position="215"/>
    </location>
</feature>
<keyword evidence="10" id="KW-1185">Reference proteome</keyword>
<evidence type="ECO:0000256" key="7">
    <source>
        <dbReference type="ARBA" id="ARBA00023136"/>
    </source>
</evidence>
<keyword evidence="5 8" id="KW-0812">Transmembrane</keyword>
<feature type="transmembrane region" description="Helical" evidence="8">
    <location>
        <begin position="76"/>
        <end position="95"/>
    </location>
</feature>